<dbReference type="SUPFAM" id="SSF52540">
    <property type="entry name" value="P-loop containing nucleoside triphosphate hydrolases"/>
    <property type="match status" value="1"/>
</dbReference>
<sequence>MFYEATESPEPVLAFSSFRFYPTRRMLYDEGRPIRLGSRAIDILHVLLERAGETVTKDQLIARAWPDTIVEEGNLRVHVAALRKTLGGRHIESVVGRGYCFTAPVVRGGAGAPPSTPPGGDAAQVVYLPQGEGLPPQPTRVFGREHTVAALAEQLAERRFVTITGTGGIGKTTVALATAEHMQPQWRQGVVFVDLAPLTDASQVPRALAAALVMENPERADLAAIIGALRSHHLLLILDSCEHLLEPVSLLAERMLQGAQGVRLLATSREPLRAEGEWVHRLQVLEQPPESGAAGMTLARALAYPAAQLFAERVQASAAGVRLDDADVPQIVEICRRLDGIPLAIELAAARVELFGVRGLAVRLDDCCQLLKGGRRTAKARHRTLEATLDWSYALLGERERRMLHRLSVFRRRFTLEEALHIGADHGGGMEAAMEQAMEALSNLVSKSMLATVADTGAARYRLLETTRAYAAAKLAESGEHDAVLARYAALMGA</sequence>
<evidence type="ECO:0000256" key="2">
    <source>
        <dbReference type="PROSITE-ProRule" id="PRU01091"/>
    </source>
</evidence>
<name>A0A1I7IA95_9BURK</name>
<dbReference type="Gene3D" id="3.40.50.300">
    <property type="entry name" value="P-loop containing nucleotide triphosphate hydrolases"/>
    <property type="match status" value="1"/>
</dbReference>
<dbReference type="GO" id="GO:0016887">
    <property type="term" value="F:ATP hydrolysis activity"/>
    <property type="evidence" value="ECO:0007669"/>
    <property type="project" value="InterPro"/>
</dbReference>
<protein>
    <submittedName>
        <fullName evidence="4">Predicted ATPase</fullName>
    </submittedName>
</protein>
<dbReference type="GO" id="GO:0003677">
    <property type="term" value="F:DNA binding"/>
    <property type="evidence" value="ECO:0007669"/>
    <property type="project" value="UniProtKB-UniRule"/>
</dbReference>
<dbReference type="RefSeq" id="WP_093555439.1">
    <property type="nucleotide sequence ID" value="NZ_FPBO01000007.1"/>
</dbReference>
<dbReference type="InterPro" id="IPR003593">
    <property type="entry name" value="AAA+_ATPase"/>
</dbReference>
<dbReference type="GO" id="GO:0000160">
    <property type="term" value="P:phosphorelay signal transduction system"/>
    <property type="evidence" value="ECO:0007669"/>
    <property type="project" value="InterPro"/>
</dbReference>
<dbReference type="AlphaFoldDB" id="A0A1I7IA95"/>
<organism evidence="4 5">
    <name type="scientific">Pseudoduganella namucuonensis</name>
    <dbReference type="NCBI Taxonomy" id="1035707"/>
    <lineage>
        <taxon>Bacteria</taxon>
        <taxon>Pseudomonadati</taxon>
        <taxon>Pseudomonadota</taxon>
        <taxon>Betaproteobacteria</taxon>
        <taxon>Burkholderiales</taxon>
        <taxon>Oxalobacteraceae</taxon>
        <taxon>Telluria group</taxon>
        <taxon>Pseudoduganella</taxon>
    </lineage>
</organism>
<keyword evidence="1 2" id="KW-0238">DNA-binding</keyword>
<dbReference type="InterPro" id="IPR027417">
    <property type="entry name" value="P-loop_NTPase"/>
</dbReference>
<dbReference type="SMART" id="SM00382">
    <property type="entry name" value="AAA"/>
    <property type="match status" value="1"/>
</dbReference>
<dbReference type="PANTHER" id="PTHR47691:SF3">
    <property type="entry name" value="HTH-TYPE TRANSCRIPTIONAL REGULATOR RV0890C-RELATED"/>
    <property type="match status" value="1"/>
</dbReference>
<dbReference type="GO" id="GO:0006355">
    <property type="term" value="P:regulation of DNA-templated transcription"/>
    <property type="evidence" value="ECO:0007669"/>
    <property type="project" value="InterPro"/>
</dbReference>
<dbReference type="InterPro" id="IPR049945">
    <property type="entry name" value="AAA_22"/>
</dbReference>
<dbReference type="Pfam" id="PF25872">
    <property type="entry name" value="HTH_77"/>
    <property type="match status" value="1"/>
</dbReference>
<dbReference type="Proteomes" id="UP000199391">
    <property type="component" value="Unassembled WGS sequence"/>
</dbReference>
<evidence type="ECO:0000313" key="4">
    <source>
        <dbReference type="EMBL" id="SFU69913.1"/>
    </source>
</evidence>
<accession>A0A1I7IA95</accession>
<evidence type="ECO:0000313" key="5">
    <source>
        <dbReference type="Proteomes" id="UP000199391"/>
    </source>
</evidence>
<dbReference type="Pfam" id="PF13401">
    <property type="entry name" value="AAA_22"/>
    <property type="match status" value="1"/>
</dbReference>
<dbReference type="Gene3D" id="1.10.10.10">
    <property type="entry name" value="Winged helix-like DNA-binding domain superfamily/Winged helix DNA-binding domain"/>
    <property type="match status" value="1"/>
</dbReference>
<dbReference type="Pfam" id="PF00486">
    <property type="entry name" value="Trans_reg_C"/>
    <property type="match status" value="1"/>
</dbReference>
<dbReference type="PROSITE" id="PS51755">
    <property type="entry name" value="OMPR_PHOB"/>
    <property type="match status" value="1"/>
</dbReference>
<dbReference type="SMART" id="SM00862">
    <property type="entry name" value="Trans_reg_C"/>
    <property type="match status" value="1"/>
</dbReference>
<evidence type="ECO:0000256" key="1">
    <source>
        <dbReference type="ARBA" id="ARBA00023125"/>
    </source>
</evidence>
<dbReference type="InterPro" id="IPR016032">
    <property type="entry name" value="Sig_transdc_resp-reg_C-effctor"/>
</dbReference>
<gene>
    <name evidence="4" type="ORF">SAMN05216552_1007226</name>
</gene>
<dbReference type="PRINTS" id="PR00364">
    <property type="entry name" value="DISEASERSIST"/>
</dbReference>
<dbReference type="CDD" id="cd00383">
    <property type="entry name" value="trans_reg_C"/>
    <property type="match status" value="1"/>
</dbReference>
<evidence type="ECO:0000259" key="3">
    <source>
        <dbReference type="PROSITE" id="PS51755"/>
    </source>
</evidence>
<dbReference type="OrthoDB" id="9811542at2"/>
<feature type="domain" description="OmpR/PhoB-type" evidence="3">
    <location>
        <begin position="10"/>
        <end position="103"/>
    </location>
</feature>
<reference evidence="5" key="1">
    <citation type="submission" date="2016-10" db="EMBL/GenBank/DDBJ databases">
        <authorList>
            <person name="Varghese N."/>
            <person name="Submissions S."/>
        </authorList>
    </citation>
    <scope>NUCLEOTIDE SEQUENCE [LARGE SCALE GENOMIC DNA]</scope>
    <source>
        <strain evidence="5">CGMCC 1.11014</strain>
    </source>
</reference>
<dbReference type="InterPro" id="IPR036388">
    <property type="entry name" value="WH-like_DNA-bd_sf"/>
</dbReference>
<dbReference type="EMBL" id="FPBO01000007">
    <property type="protein sequence ID" value="SFU69913.1"/>
    <property type="molecule type" value="Genomic_DNA"/>
</dbReference>
<keyword evidence="5" id="KW-1185">Reference proteome</keyword>
<dbReference type="STRING" id="1035707.SAMN05216552_1007226"/>
<dbReference type="InterPro" id="IPR058852">
    <property type="entry name" value="HTH_77"/>
</dbReference>
<dbReference type="SUPFAM" id="SSF46894">
    <property type="entry name" value="C-terminal effector domain of the bipartite response regulators"/>
    <property type="match status" value="1"/>
</dbReference>
<proteinExistence type="predicted"/>
<feature type="DNA-binding region" description="OmpR/PhoB-type" evidence="2">
    <location>
        <begin position="10"/>
        <end position="103"/>
    </location>
</feature>
<dbReference type="PANTHER" id="PTHR47691">
    <property type="entry name" value="REGULATOR-RELATED"/>
    <property type="match status" value="1"/>
</dbReference>
<dbReference type="InterPro" id="IPR001867">
    <property type="entry name" value="OmpR/PhoB-type_DNA-bd"/>
</dbReference>